<keyword evidence="4" id="KW-1185">Reference proteome</keyword>
<name>A0A0A6VXI0_KOCRO</name>
<dbReference type="InterPro" id="IPR001296">
    <property type="entry name" value="Glyco_trans_1"/>
</dbReference>
<proteinExistence type="predicted"/>
<keyword evidence="1 3" id="KW-0808">Transferase</keyword>
<dbReference type="RefSeq" id="WP_035923941.1">
    <property type="nucleotide sequence ID" value="NZ_JSUH01000002.1"/>
</dbReference>
<dbReference type="GO" id="GO:0016757">
    <property type="term" value="F:glycosyltransferase activity"/>
    <property type="evidence" value="ECO:0007669"/>
    <property type="project" value="InterPro"/>
</dbReference>
<dbReference type="EMBL" id="JSUH01000002">
    <property type="protein sequence ID" value="KHD98549.1"/>
    <property type="molecule type" value="Genomic_DNA"/>
</dbReference>
<dbReference type="PANTHER" id="PTHR12526:SF627">
    <property type="entry name" value="D-RHAMNOSYLTRANSFERASE WBPZ"/>
    <property type="match status" value="1"/>
</dbReference>
<accession>A0A0A6VXI0</accession>
<sequence length="319" mass="34917">MRILTWHVHGSWTTSFVHGPHTYLLPVVADRGPDGRGRAETWDWPAAAVECTPEELADTTFDVVLLQRPHELELLERWTGRRAGSDVPAVYVEHDTPRGPAVATRHPLAGRSDIPVVHVTHFNRMMWDNGDAPTEVVEHGVLDPGPLYTGRTASLAAVVNEPVRRGRIAGTDLLTALARELPVDVYGMGMDQLAEHAPHMAGRLHENYPQEKLHAALGEHRAYYHPYRWTSLGLALLEAMTIGMPVLGLSTTEAPRAVPPGAGLLSNDPEALAARARHWLDDPGAAAAAGAAAREHALEHYGADRFLAEWDRILEKVTA</sequence>
<evidence type="ECO:0000313" key="4">
    <source>
        <dbReference type="Proteomes" id="UP000030466"/>
    </source>
</evidence>
<evidence type="ECO:0000256" key="1">
    <source>
        <dbReference type="ARBA" id="ARBA00022679"/>
    </source>
</evidence>
<reference evidence="3 4" key="1">
    <citation type="journal article" date="2003" name="Int. J. Syst. Evol. Microbiol.">
        <title>Kocuria polaris sp. nov., an orange-pigmented psychrophilic bacterium isolated from an Antarctic cyanobacterial mat sample.</title>
        <authorList>
            <person name="Reddy G.S."/>
            <person name="Prakash J.S."/>
            <person name="Prabahar V."/>
            <person name="Matsumoto G.I."/>
            <person name="Stackebrandt E."/>
            <person name="Shivaji S."/>
        </authorList>
    </citation>
    <scope>NUCLEOTIDE SEQUENCE [LARGE SCALE GENOMIC DNA]</scope>
    <source>
        <strain evidence="3 4">CMS 76or</strain>
    </source>
</reference>
<gene>
    <name evidence="3" type="ORF">GY22_02300</name>
</gene>
<evidence type="ECO:0000259" key="2">
    <source>
        <dbReference type="Pfam" id="PF00534"/>
    </source>
</evidence>
<comment type="caution">
    <text evidence="3">The sequence shown here is derived from an EMBL/GenBank/DDBJ whole genome shotgun (WGS) entry which is preliminary data.</text>
</comment>
<feature type="domain" description="Glycosyl transferase family 1" evidence="2">
    <location>
        <begin position="208"/>
        <end position="295"/>
    </location>
</feature>
<dbReference type="Proteomes" id="UP000030466">
    <property type="component" value="Unassembled WGS sequence"/>
</dbReference>
<protein>
    <submittedName>
        <fullName evidence="3">Glycosyl transferase</fullName>
    </submittedName>
</protein>
<dbReference type="AlphaFoldDB" id="A0A0A6VXI0"/>
<evidence type="ECO:0000313" key="3">
    <source>
        <dbReference type="EMBL" id="KHD98549.1"/>
    </source>
</evidence>
<dbReference type="SUPFAM" id="SSF53756">
    <property type="entry name" value="UDP-Glycosyltransferase/glycogen phosphorylase"/>
    <property type="match status" value="1"/>
</dbReference>
<dbReference type="OrthoDB" id="9794513at2"/>
<dbReference type="Pfam" id="PF00534">
    <property type="entry name" value="Glycos_transf_1"/>
    <property type="match status" value="1"/>
</dbReference>
<dbReference type="Gene3D" id="3.40.50.2000">
    <property type="entry name" value="Glycogen Phosphorylase B"/>
    <property type="match status" value="1"/>
</dbReference>
<dbReference type="PANTHER" id="PTHR12526">
    <property type="entry name" value="GLYCOSYLTRANSFERASE"/>
    <property type="match status" value="1"/>
</dbReference>
<organism evidence="3 4">
    <name type="scientific">Kocuria rosea subsp. polaris</name>
    <dbReference type="NCBI Taxonomy" id="136273"/>
    <lineage>
        <taxon>Bacteria</taxon>
        <taxon>Bacillati</taxon>
        <taxon>Actinomycetota</taxon>
        <taxon>Actinomycetes</taxon>
        <taxon>Micrococcales</taxon>
        <taxon>Micrococcaceae</taxon>
        <taxon>Kocuria</taxon>
    </lineage>
</organism>